<dbReference type="Proteomes" id="UP001240236">
    <property type="component" value="Unassembled WGS sequence"/>
</dbReference>
<feature type="transmembrane region" description="Helical" evidence="1">
    <location>
        <begin position="234"/>
        <end position="250"/>
    </location>
</feature>
<accession>A0AAE3VXG5</accession>
<feature type="transmembrane region" description="Helical" evidence="1">
    <location>
        <begin position="138"/>
        <end position="159"/>
    </location>
</feature>
<dbReference type="InterPro" id="IPR000160">
    <property type="entry name" value="GGDEF_dom"/>
</dbReference>
<dbReference type="InterPro" id="IPR029787">
    <property type="entry name" value="Nucleotide_cyclase"/>
</dbReference>
<keyword evidence="1" id="KW-0472">Membrane</keyword>
<feature type="transmembrane region" description="Helical" evidence="1">
    <location>
        <begin position="71"/>
        <end position="89"/>
    </location>
</feature>
<feature type="transmembrane region" description="Helical" evidence="1">
    <location>
        <begin position="171"/>
        <end position="189"/>
    </location>
</feature>
<feature type="domain" description="GGDEF" evidence="2">
    <location>
        <begin position="371"/>
        <end position="504"/>
    </location>
</feature>
<dbReference type="EMBL" id="JAUSUZ010000001">
    <property type="protein sequence ID" value="MDQ0366013.1"/>
    <property type="molecule type" value="Genomic_DNA"/>
</dbReference>
<dbReference type="PROSITE" id="PS50887">
    <property type="entry name" value="GGDEF"/>
    <property type="match status" value="1"/>
</dbReference>
<protein>
    <submittedName>
        <fullName evidence="3">Diguanylate cyclase (GGDEF)-like protein</fullName>
    </submittedName>
</protein>
<name>A0AAE3VXG5_9ACTN</name>
<feature type="transmembrane region" description="Helical" evidence="1">
    <location>
        <begin position="201"/>
        <end position="222"/>
    </location>
</feature>
<keyword evidence="1" id="KW-0812">Transmembrane</keyword>
<comment type="caution">
    <text evidence="3">The sequence shown here is derived from an EMBL/GenBank/DDBJ whole genome shotgun (WGS) entry which is preliminary data.</text>
</comment>
<dbReference type="PANTHER" id="PTHR46663:SF3">
    <property type="entry name" value="SLL0267 PROTEIN"/>
    <property type="match status" value="1"/>
</dbReference>
<reference evidence="3 4" key="1">
    <citation type="submission" date="2023-07" db="EMBL/GenBank/DDBJ databases">
        <title>Sequencing the genomes of 1000 actinobacteria strains.</title>
        <authorList>
            <person name="Klenk H.-P."/>
        </authorList>
    </citation>
    <scope>NUCLEOTIDE SEQUENCE [LARGE SCALE GENOMIC DNA]</scope>
    <source>
        <strain evidence="3 4">DSM 44709</strain>
    </source>
</reference>
<feature type="transmembrane region" description="Helical" evidence="1">
    <location>
        <begin position="39"/>
        <end position="59"/>
    </location>
</feature>
<dbReference type="SUPFAM" id="SSF55073">
    <property type="entry name" value="Nucleotide cyclase"/>
    <property type="match status" value="1"/>
</dbReference>
<dbReference type="NCBIfam" id="TIGR00254">
    <property type="entry name" value="GGDEF"/>
    <property type="match status" value="1"/>
</dbReference>
<dbReference type="Gene3D" id="3.30.70.270">
    <property type="match status" value="1"/>
</dbReference>
<dbReference type="Pfam" id="PF00990">
    <property type="entry name" value="GGDEF"/>
    <property type="match status" value="1"/>
</dbReference>
<dbReference type="FunFam" id="3.30.70.270:FF:000001">
    <property type="entry name" value="Diguanylate cyclase domain protein"/>
    <property type="match status" value="1"/>
</dbReference>
<dbReference type="CDD" id="cd01949">
    <property type="entry name" value="GGDEF"/>
    <property type="match status" value="1"/>
</dbReference>
<dbReference type="InterPro" id="IPR043128">
    <property type="entry name" value="Rev_trsase/Diguanyl_cyclase"/>
</dbReference>
<dbReference type="RefSeq" id="WP_307239025.1">
    <property type="nucleotide sequence ID" value="NZ_JAUSUZ010000001.1"/>
</dbReference>
<gene>
    <name evidence="3" type="ORF">J2S42_002682</name>
</gene>
<keyword evidence="4" id="KW-1185">Reference proteome</keyword>
<evidence type="ECO:0000313" key="4">
    <source>
        <dbReference type="Proteomes" id="UP001240236"/>
    </source>
</evidence>
<dbReference type="AlphaFoldDB" id="A0AAE3VXG5"/>
<feature type="transmembrane region" description="Helical" evidence="1">
    <location>
        <begin position="262"/>
        <end position="285"/>
    </location>
</feature>
<keyword evidence="1" id="KW-1133">Transmembrane helix</keyword>
<dbReference type="SMART" id="SM00267">
    <property type="entry name" value="GGDEF"/>
    <property type="match status" value="1"/>
</dbReference>
<dbReference type="InterPro" id="IPR052163">
    <property type="entry name" value="DGC-Regulatory_Protein"/>
</dbReference>
<evidence type="ECO:0000313" key="3">
    <source>
        <dbReference type="EMBL" id="MDQ0366013.1"/>
    </source>
</evidence>
<dbReference type="PANTHER" id="PTHR46663">
    <property type="entry name" value="DIGUANYLATE CYCLASE DGCT-RELATED"/>
    <property type="match status" value="1"/>
</dbReference>
<sequence>MTSRGPMTALRRGTLAAAALLATFATVLALRPAGDTGMRAFGDLALTLPPLAAAVAGLVRARLTTGPARYGWLLIGAGCAAWAGGQIVWCWYELVTHRPSPYPSIADLGYLAFRPLVLAGAAMLISRRAGVWRTLLDALIISGSVLATAWPFVLGPAILGENITTLEWVVGVAYPVANVTLLSMVVLLLGHVRPDMRRSVVLLGCGVLALSAAHAVYALLVVTGSYTAGGWVDTGWFGGFLLIALAAVAAPRRPRPDARQDAPGWVVLPYVPLGLALVTSVSVTVRDGEPGTFLYCLTVALVALVTARQLISARDNLVLNRRLNRALGVLRDREAQLEHQAFHDPLTGLANRVLFEERARHAIAHQDRSGEAMALIYIDLDGFKDVNDGLGHQAGDALLAQVATRLTQCVRASDTVARLGGDEFAVLCERMAAAGDDEIVAARIVERLSDPFDLSGTPAVIGASVGLARRQPHVSGLEALLRAADAAMYRAKTTGKGRVSLAEAG</sequence>
<feature type="transmembrane region" description="Helical" evidence="1">
    <location>
        <begin position="109"/>
        <end position="126"/>
    </location>
</feature>
<evidence type="ECO:0000256" key="1">
    <source>
        <dbReference type="SAM" id="Phobius"/>
    </source>
</evidence>
<feature type="transmembrane region" description="Helical" evidence="1">
    <location>
        <begin position="291"/>
        <end position="311"/>
    </location>
</feature>
<evidence type="ECO:0000259" key="2">
    <source>
        <dbReference type="PROSITE" id="PS50887"/>
    </source>
</evidence>
<organism evidence="3 4">
    <name type="scientific">Catenuloplanes indicus</name>
    <dbReference type="NCBI Taxonomy" id="137267"/>
    <lineage>
        <taxon>Bacteria</taxon>
        <taxon>Bacillati</taxon>
        <taxon>Actinomycetota</taxon>
        <taxon>Actinomycetes</taxon>
        <taxon>Micromonosporales</taxon>
        <taxon>Micromonosporaceae</taxon>
        <taxon>Catenuloplanes</taxon>
    </lineage>
</organism>
<proteinExistence type="predicted"/>